<dbReference type="Pfam" id="PF00071">
    <property type="entry name" value="Ras"/>
    <property type="match status" value="1"/>
</dbReference>
<evidence type="ECO:0000313" key="7">
    <source>
        <dbReference type="Proteomes" id="UP001470230"/>
    </source>
</evidence>
<keyword evidence="2" id="KW-0547">Nucleotide-binding</keyword>
<dbReference type="SMART" id="SM00132">
    <property type="entry name" value="LIM"/>
    <property type="match status" value="1"/>
</dbReference>
<reference evidence="6 7" key="1">
    <citation type="submission" date="2024-04" db="EMBL/GenBank/DDBJ databases">
        <title>Tritrichomonas musculus Genome.</title>
        <authorList>
            <person name="Alves-Ferreira E."/>
            <person name="Grigg M."/>
            <person name="Lorenzi H."/>
            <person name="Galac M."/>
        </authorList>
    </citation>
    <scope>NUCLEOTIDE SEQUENCE [LARGE SCALE GENOMIC DNA]</scope>
    <source>
        <strain evidence="6 7">EAF2021</strain>
    </source>
</reference>
<dbReference type="PROSITE" id="PS50023">
    <property type="entry name" value="LIM_DOMAIN_2"/>
    <property type="match status" value="1"/>
</dbReference>
<dbReference type="SMART" id="SM00174">
    <property type="entry name" value="RHO"/>
    <property type="match status" value="1"/>
</dbReference>
<keyword evidence="4" id="KW-0440">LIM domain</keyword>
<dbReference type="InterPro" id="IPR005225">
    <property type="entry name" value="Small_GTP-bd"/>
</dbReference>
<evidence type="ECO:0000259" key="5">
    <source>
        <dbReference type="PROSITE" id="PS50023"/>
    </source>
</evidence>
<name>A0ABR2JF80_9EUKA</name>
<protein>
    <recommendedName>
        <fullName evidence="5">LIM zinc-binding domain-containing protein</fullName>
    </recommendedName>
</protein>
<feature type="domain" description="LIM zinc-binding" evidence="5">
    <location>
        <begin position="216"/>
        <end position="281"/>
    </location>
</feature>
<dbReference type="PROSITE" id="PS51419">
    <property type="entry name" value="RAB"/>
    <property type="match status" value="1"/>
</dbReference>
<dbReference type="PANTHER" id="PTHR47978">
    <property type="match status" value="1"/>
</dbReference>
<evidence type="ECO:0000256" key="4">
    <source>
        <dbReference type="PROSITE-ProRule" id="PRU00125"/>
    </source>
</evidence>
<dbReference type="SMART" id="SM00173">
    <property type="entry name" value="RAS"/>
    <property type="match status" value="1"/>
</dbReference>
<dbReference type="PROSITE" id="PS00478">
    <property type="entry name" value="LIM_DOMAIN_1"/>
    <property type="match status" value="1"/>
</dbReference>
<dbReference type="Pfam" id="PF00412">
    <property type="entry name" value="LIM"/>
    <property type="match status" value="1"/>
</dbReference>
<dbReference type="PRINTS" id="PR00449">
    <property type="entry name" value="RASTRNSFRMNG"/>
</dbReference>
<dbReference type="Gene3D" id="2.10.110.10">
    <property type="entry name" value="Cysteine Rich Protein"/>
    <property type="match status" value="1"/>
</dbReference>
<dbReference type="Proteomes" id="UP001470230">
    <property type="component" value="Unassembled WGS sequence"/>
</dbReference>
<evidence type="ECO:0000256" key="3">
    <source>
        <dbReference type="ARBA" id="ARBA00022833"/>
    </source>
</evidence>
<keyword evidence="7" id="KW-1185">Reference proteome</keyword>
<accession>A0ABR2JF80</accession>
<evidence type="ECO:0000313" key="6">
    <source>
        <dbReference type="EMBL" id="KAK8876071.1"/>
    </source>
</evidence>
<keyword evidence="3 4" id="KW-0862">Zinc</keyword>
<dbReference type="SUPFAM" id="SSF52540">
    <property type="entry name" value="P-loop containing nucleoside triphosphate hydrolases"/>
    <property type="match status" value="1"/>
</dbReference>
<dbReference type="InterPro" id="IPR027417">
    <property type="entry name" value="P-loop_NTPase"/>
</dbReference>
<evidence type="ECO:0000256" key="2">
    <source>
        <dbReference type="ARBA" id="ARBA00022741"/>
    </source>
</evidence>
<comment type="caution">
    <text evidence="6">The sequence shown here is derived from an EMBL/GenBank/DDBJ whole genome shotgun (WGS) entry which is preliminary data.</text>
</comment>
<dbReference type="SMART" id="SM00175">
    <property type="entry name" value="RAB"/>
    <property type="match status" value="1"/>
</dbReference>
<gene>
    <name evidence="6" type="ORF">M9Y10_006255</name>
</gene>
<sequence length="297" mass="34716">MINIINCFVNNASNCDISTIGIDSFEKDYTIDSRKFKLKIWDTAGQEHYRSIVSCYYRNANGVFIVFDVTNENSYSNVKYWYNELRENNDEASAVIIGNKIDLIDDENYIERENVLSDFADLNLEYFETSAKTGEKIECAFDYLISECYNKKKNIYAFPDIPFAPDTNTAPFLPIFNFKINNPFQSFNFNLFKKPNQQERTRSTTESPTVENNNNEVCKSCQKNIDKNELIYYSGFEYHRNCLKCSVCQKKIEPDKNSEDFICLTPGMFICKNHYAEYQEIKELPENALNEYVEKVI</sequence>
<evidence type="ECO:0000256" key="1">
    <source>
        <dbReference type="ARBA" id="ARBA00022723"/>
    </source>
</evidence>
<dbReference type="InterPro" id="IPR001781">
    <property type="entry name" value="Znf_LIM"/>
</dbReference>
<dbReference type="NCBIfam" id="TIGR00231">
    <property type="entry name" value="small_GTP"/>
    <property type="match status" value="1"/>
</dbReference>
<keyword evidence="1 4" id="KW-0479">Metal-binding</keyword>
<proteinExistence type="predicted"/>
<dbReference type="PROSITE" id="PS51421">
    <property type="entry name" value="RAS"/>
    <property type="match status" value="1"/>
</dbReference>
<dbReference type="InterPro" id="IPR001806">
    <property type="entry name" value="Small_GTPase"/>
</dbReference>
<dbReference type="EMBL" id="JAPFFF010000012">
    <property type="protein sequence ID" value="KAK8876071.1"/>
    <property type="molecule type" value="Genomic_DNA"/>
</dbReference>
<organism evidence="6 7">
    <name type="scientific">Tritrichomonas musculus</name>
    <dbReference type="NCBI Taxonomy" id="1915356"/>
    <lineage>
        <taxon>Eukaryota</taxon>
        <taxon>Metamonada</taxon>
        <taxon>Parabasalia</taxon>
        <taxon>Tritrichomonadida</taxon>
        <taxon>Tritrichomonadidae</taxon>
        <taxon>Tritrichomonas</taxon>
    </lineage>
</organism>
<dbReference type="Gene3D" id="3.40.50.300">
    <property type="entry name" value="P-loop containing nucleotide triphosphate hydrolases"/>
    <property type="match status" value="1"/>
</dbReference>
<dbReference type="CDD" id="cd00154">
    <property type="entry name" value="Rab"/>
    <property type="match status" value="1"/>
</dbReference>